<dbReference type="Pfam" id="PF02518">
    <property type="entry name" value="HATPase_c"/>
    <property type="match status" value="1"/>
</dbReference>
<comment type="subcellular location">
    <subcellularLocation>
        <location evidence="2">Cell membrane</location>
    </subcellularLocation>
</comment>
<dbReference type="PANTHER" id="PTHR45436">
    <property type="entry name" value="SENSOR HISTIDINE KINASE YKOH"/>
    <property type="match status" value="1"/>
</dbReference>
<dbReference type="PANTHER" id="PTHR45436:SF5">
    <property type="entry name" value="SENSOR HISTIDINE KINASE TRCS"/>
    <property type="match status" value="1"/>
</dbReference>
<dbReference type="CDD" id="cd06225">
    <property type="entry name" value="HAMP"/>
    <property type="match status" value="1"/>
</dbReference>
<dbReference type="Pfam" id="PF00512">
    <property type="entry name" value="HisKA"/>
    <property type="match status" value="1"/>
</dbReference>
<accession>A0ABT1MCK7</accession>
<evidence type="ECO:0000256" key="3">
    <source>
        <dbReference type="ARBA" id="ARBA00012438"/>
    </source>
</evidence>
<evidence type="ECO:0000313" key="15">
    <source>
        <dbReference type="Proteomes" id="UP001651690"/>
    </source>
</evidence>
<evidence type="ECO:0000256" key="9">
    <source>
        <dbReference type="ARBA" id="ARBA00023012"/>
    </source>
</evidence>
<evidence type="ECO:0000256" key="1">
    <source>
        <dbReference type="ARBA" id="ARBA00000085"/>
    </source>
</evidence>
<dbReference type="InterPro" id="IPR036097">
    <property type="entry name" value="HisK_dim/P_sf"/>
</dbReference>
<evidence type="ECO:0000256" key="10">
    <source>
        <dbReference type="ARBA" id="ARBA00023136"/>
    </source>
</evidence>
<evidence type="ECO:0000256" key="6">
    <source>
        <dbReference type="ARBA" id="ARBA00022692"/>
    </source>
</evidence>
<dbReference type="Gene3D" id="1.10.287.130">
    <property type="match status" value="1"/>
</dbReference>
<evidence type="ECO:0000256" key="4">
    <source>
        <dbReference type="ARBA" id="ARBA00022553"/>
    </source>
</evidence>
<dbReference type="PROSITE" id="PS50885">
    <property type="entry name" value="HAMP"/>
    <property type="match status" value="1"/>
</dbReference>
<feature type="domain" description="HAMP" evidence="13">
    <location>
        <begin position="189"/>
        <end position="243"/>
    </location>
</feature>
<dbReference type="RefSeq" id="WP_255065190.1">
    <property type="nucleotide sequence ID" value="NZ_JANDBD010000022.1"/>
</dbReference>
<keyword evidence="15" id="KW-1185">Reference proteome</keyword>
<comment type="catalytic activity">
    <reaction evidence="1">
        <text>ATP + protein L-histidine = ADP + protein N-phospho-L-histidine.</text>
        <dbReference type="EC" id="2.7.13.3"/>
    </reaction>
</comment>
<dbReference type="InterPro" id="IPR003661">
    <property type="entry name" value="HisK_dim/P_dom"/>
</dbReference>
<dbReference type="EMBL" id="JANDBD010000022">
    <property type="protein sequence ID" value="MCP9276903.1"/>
    <property type="molecule type" value="Genomic_DNA"/>
</dbReference>
<dbReference type="SMART" id="SM00304">
    <property type="entry name" value="HAMP"/>
    <property type="match status" value="1"/>
</dbReference>
<dbReference type="InterPro" id="IPR003660">
    <property type="entry name" value="HAMP_dom"/>
</dbReference>
<dbReference type="SMART" id="SM00387">
    <property type="entry name" value="HATPase_c"/>
    <property type="match status" value="1"/>
</dbReference>
<comment type="caution">
    <text evidence="14">The sequence shown here is derived from an EMBL/GenBank/DDBJ whole genome shotgun (WGS) entry which is preliminary data.</text>
</comment>
<keyword evidence="9" id="KW-0902">Two-component regulatory system</keyword>
<dbReference type="SMART" id="SM00388">
    <property type="entry name" value="HisKA"/>
    <property type="match status" value="1"/>
</dbReference>
<evidence type="ECO:0000313" key="14">
    <source>
        <dbReference type="EMBL" id="MCP9276903.1"/>
    </source>
</evidence>
<keyword evidence="6 11" id="KW-0812">Transmembrane</keyword>
<protein>
    <recommendedName>
        <fullName evidence="3">histidine kinase</fullName>
        <ecNumber evidence="3">2.7.13.3</ecNumber>
    </recommendedName>
</protein>
<name>A0ABT1MCK7_9MYCO</name>
<keyword evidence="5" id="KW-0808">Transferase</keyword>
<dbReference type="SUPFAM" id="SSF55874">
    <property type="entry name" value="ATPase domain of HSP90 chaperone/DNA topoisomerase II/histidine kinase"/>
    <property type="match status" value="1"/>
</dbReference>
<dbReference type="EC" id="2.7.13.3" evidence="3"/>
<dbReference type="Pfam" id="PF00672">
    <property type="entry name" value="HAMP"/>
    <property type="match status" value="1"/>
</dbReference>
<dbReference type="GO" id="GO:0016301">
    <property type="term" value="F:kinase activity"/>
    <property type="evidence" value="ECO:0007669"/>
    <property type="project" value="UniProtKB-KW"/>
</dbReference>
<dbReference type="Proteomes" id="UP001651690">
    <property type="component" value="Unassembled WGS sequence"/>
</dbReference>
<keyword evidence="10 11" id="KW-0472">Membrane</keyword>
<evidence type="ECO:0000256" key="7">
    <source>
        <dbReference type="ARBA" id="ARBA00022777"/>
    </source>
</evidence>
<dbReference type="InterPro" id="IPR036890">
    <property type="entry name" value="HATPase_C_sf"/>
</dbReference>
<feature type="transmembrane region" description="Helical" evidence="11">
    <location>
        <begin position="21"/>
        <end position="44"/>
    </location>
</feature>
<dbReference type="PRINTS" id="PR00344">
    <property type="entry name" value="BCTRLSENSOR"/>
</dbReference>
<feature type="domain" description="Histidine kinase" evidence="12">
    <location>
        <begin position="251"/>
        <end position="460"/>
    </location>
</feature>
<dbReference type="InterPro" id="IPR005467">
    <property type="entry name" value="His_kinase_dom"/>
</dbReference>
<evidence type="ECO:0000256" key="2">
    <source>
        <dbReference type="ARBA" id="ARBA00004236"/>
    </source>
</evidence>
<dbReference type="SUPFAM" id="SSF47384">
    <property type="entry name" value="Homodimeric domain of signal transducing histidine kinase"/>
    <property type="match status" value="1"/>
</dbReference>
<evidence type="ECO:0000259" key="13">
    <source>
        <dbReference type="PROSITE" id="PS50885"/>
    </source>
</evidence>
<keyword evidence="8 11" id="KW-1133">Transmembrane helix</keyword>
<dbReference type="Gene3D" id="6.10.340.10">
    <property type="match status" value="1"/>
</dbReference>
<dbReference type="InterPro" id="IPR003594">
    <property type="entry name" value="HATPase_dom"/>
</dbReference>
<evidence type="ECO:0000256" key="5">
    <source>
        <dbReference type="ARBA" id="ARBA00022679"/>
    </source>
</evidence>
<dbReference type="PROSITE" id="PS50109">
    <property type="entry name" value="HIS_KIN"/>
    <property type="match status" value="1"/>
</dbReference>
<evidence type="ECO:0000256" key="8">
    <source>
        <dbReference type="ARBA" id="ARBA00022989"/>
    </source>
</evidence>
<reference evidence="14 15" key="1">
    <citation type="submission" date="2022-06" db="EMBL/GenBank/DDBJ databases">
        <title>Mycolicibacterium sp. CAU 1645 isolated from seawater.</title>
        <authorList>
            <person name="Kim W."/>
        </authorList>
    </citation>
    <scope>NUCLEOTIDE SEQUENCE [LARGE SCALE GENOMIC DNA]</scope>
    <source>
        <strain evidence="14 15">CAU 1645</strain>
    </source>
</reference>
<dbReference type="InterPro" id="IPR050428">
    <property type="entry name" value="TCS_sensor_his_kinase"/>
</dbReference>
<dbReference type="Gene3D" id="3.30.565.10">
    <property type="entry name" value="Histidine kinase-like ATPase, C-terminal domain"/>
    <property type="match status" value="1"/>
</dbReference>
<keyword evidence="7 14" id="KW-0418">Kinase</keyword>
<dbReference type="CDD" id="cd00082">
    <property type="entry name" value="HisKA"/>
    <property type="match status" value="1"/>
</dbReference>
<dbReference type="InterPro" id="IPR004358">
    <property type="entry name" value="Sig_transdc_His_kin-like_C"/>
</dbReference>
<proteinExistence type="predicted"/>
<evidence type="ECO:0000256" key="11">
    <source>
        <dbReference type="SAM" id="Phobius"/>
    </source>
</evidence>
<evidence type="ECO:0000259" key="12">
    <source>
        <dbReference type="PROSITE" id="PS50109"/>
    </source>
</evidence>
<gene>
    <name evidence="14" type="ORF">NM203_32460</name>
</gene>
<organism evidence="14 15">
    <name type="scientific">Mycolicibacterium arenosum</name>
    <dbReference type="NCBI Taxonomy" id="2952157"/>
    <lineage>
        <taxon>Bacteria</taxon>
        <taxon>Bacillati</taxon>
        <taxon>Actinomycetota</taxon>
        <taxon>Actinomycetes</taxon>
        <taxon>Mycobacteriales</taxon>
        <taxon>Mycobacteriaceae</taxon>
        <taxon>Mycolicibacterium</taxon>
    </lineage>
</organism>
<sequence>MRGQLRRVAAPAQWTVRARATAAAVVVMALCLLVAGGALLFVMYSSLETSARATADSRMTGLIQELGSDTPAQLDASILATDSQVGIIQVVNQSGDIVARSAGSPDHLLSTAQLAPGARKFLGRMAVGDEEDFWVSAGGADTPDGPVTVLIGADREPVEKAVNTVAMLIAIGGPVVLALVGFGTHRLVGAALRPVERIRQRVAAMTGGNLGEGRVPVPPAQDEVARLAVTMNDMLDRLVASQNAQRRFVSDASHELRSPLASITAALDLAHQRPDLLDQSLIDDALFPEALRMQGLVEDLLLLARADESGGRHTRIDVDLDDIILREAERVRSLTHPTVEADVKAARVIGDPDGLSRMIRNLVDNAIRHAHSAIRLECGIAAGAAQIIVTDDGPGIPSDDRGRVFDRFVRLDQPRDRDSGGAGLGLAIVAQIVRDHGGRAGVDEAPGGGARFAIELPLAGDEPVADTANGLDAVAGGG</sequence>
<keyword evidence="4" id="KW-0597">Phosphoprotein</keyword>